<dbReference type="AlphaFoldDB" id="A0A9W7A2C8"/>
<name>A0A9W7A2C8_9STRA</name>
<dbReference type="InterPro" id="IPR036869">
    <property type="entry name" value="J_dom_sf"/>
</dbReference>
<organism evidence="4 5">
    <name type="scientific">Triparma strigata</name>
    <dbReference type="NCBI Taxonomy" id="1606541"/>
    <lineage>
        <taxon>Eukaryota</taxon>
        <taxon>Sar</taxon>
        <taxon>Stramenopiles</taxon>
        <taxon>Ochrophyta</taxon>
        <taxon>Bolidophyceae</taxon>
        <taxon>Parmales</taxon>
        <taxon>Triparmaceae</taxon>
        <taxon>Triparma</taxon>
    </lineage>
</organism>
<evidence type="ECO:0000313" key="4">
    <source>
        <dbReference type="EMBL" id="GMH60100.1"/>
    </source>
</evidence>
<protein>
    <submittedName>
        <fullName evidence="4">Uncharacterized protein</fullName>
    </submittedName>
</protein>
<sequence>MLRNLCRVALTTKRSPLKLASMASFSSAPASLSNALQILDLSADDAKDFGILKARFITMAKQSHPDLKGPAASASKFAEVREAFETLLKASESATPSQAELEALQNFDDWFRRHCFDATPEMLNEMAHVADSMSPGGLDKGGMWELAQRVAAEEAQRRKDQKPPVPLSSPTPTPMYDSITSKLTNAFNPTFLQVLNESHMHNVPKNSETHFKVIVVSDQFKGAKPLQRHKLVNATLKEELEGSVHALSIVAKDVAQFEKLGGAQKYAPEPSPSCRGGDGSLPSK</sequence>
<dbReference type="Proteomes" id="UP001165085">
    <property type="component" value="Unassembled WGS sequence"/>
</dbReference>
<feature type="region of interest" description="Disordered" evidence="3">
    <location>
        <begin position="262"/>
        <end position="284"/>
    </location>
</feature>
<gene>
    <name evidence="4" type="ORF">TrST_g8361</name>
</gene>
<dbReference type="PANTHER" id="PTHR46229:SF2">
    <property type="entry name" value="BOLA-LIKE PROTEIN 1"/>
    <property type="match status" value="1"/>
</dbReference>
<dbReference type="FunFam" id="3.30.300.90:FF:000001">
    <property type="entry name" value="Transcriptional regulator BolA"/>
    <property type="match status" value="1"/>
</dbReference>
<dbReference type="InterPro" id="IPR036065">
    <property type="entry name" value="BolA-like_sf"/>
</dbReference>
<dbReference type="Gene3D" id="1.10.287.110">
    <property type="entry name" value="DnaJ domain"/>
    <property type="match status" value="1"/>
</dbReference>
<dbReference type="EMBL" id="BRXY01000063">
    <property type="protein sequence ID" value="GMH60100.1"/>
    <property type="molecule type" value="Genomic_DNA"/>
</dbReference>
<evidence type="ECO:0000256" key="2">
    <source>
        <dbReference type="RuleBase" id="RU003860"/>
    </source>
</evidence>
<dbReference type="Pfam" id="PF01722">
    <property type="entry name" value="BolA"/>
    <property type="match status" value="1"/>
</dbReference>
<dbReference type="GO" id="GO:1990229">
    <property type="term" value="C:iron-sulfur cluster assembly complex"/>
    <property type="evidence" value="ECO:0007669"/>
    <property type="project" value="UniProtKB-ARBA"/>
</dbReference>
<feature type="compositionally biased region" description="Pro residues" evidence="3">
    <location>
        <begin position="163"/>
        <end position="173"/>
    </location>
</feature>
<dbReference type="GO" id="GO:0005739">
    <property type="term" value="C:mitochondrion"/>
    <property type="evidence" value="ECO:0007669"/>
    <property type="project" value="TreeGrafter"/>
</dbReference>
<reference evidence="5" key="1">
    <citation type="journal article" date="2023" name="Commun. Biol.">
        <title>Genome analysis of Parmales, the sister group of diatoms, reveals the evolutionary specialization of diatoms from phago-mixotrophs to photoautotrophs.</title>
        <authorList>
            <person name="Ban H."/>
            <person name="Sato S."/>
            <person name="Yoshikawa S."/>
            <person name="Yamada K."/>
            <person name="Nakamura Y."/>
            <person name="Ichinomiya M."/>
            <person name="Sato N."/>
            <person name="Blanc-Mathieu R."/>
            <person name="Endo H."/>
            <person name="Kuwata A."/>
            <person name="Ogata H."/>
        </authorList>
    </citation>
    <scope>NUCLEOTIDE SEQUENCE [LARGE SCALE GENOMIC DNA]</scope>
    <source>
        <strain evidence="5">NIES 3701</strain>
    </source>
</reference>
<dbReference type="SUPFAM" id="SSF82657">
    <property type="entry name" value="BolA-like"/>
    <property type="match status" value="1"/>
</dbReference>
<dbReference type="Gene3D" id="3.30.300.90">
    <property type="entry name" value="BolA-like"/>
    <property type="match status" value="1"/>
</dbReference>
<evidence type="ECO:0000256" key="3">
    <source>
        <dbReference type="SAM" id="MobiDB-lite"/>
    </source>
</evidence>
<proteinExistence type="inferred from homology"/>
<dbReference type="InterPro" id="IPR050961">
    <property type="entry name" value="BolA/IbaG_stress_morph_reg"/>
</dbReference>
<evidence type="ECO:0000256" key="1">
    <source>
        <dbReference type="ARBA" id="ARBA00005578"/>
    </source>
</evidence>
<feature type="region of interest" description="Disordered" evidence="3">
    <location>
        <begin position="152"/>
        <end position="175"/>
    </location>
</feature>
<dbReference type="PANTHER" id="PTHR46229">
    <property type="entry name" value="BOLA TRANSCRIPTION REGULATOR"/>
    <property type="match status" value="1"/>
</dbReference>
<dbReference type="SUPFAM" id="SSF46565">
    <property type="entry name" value="Chaperone J-domain"/>
    <property type="match status" value="1"/>
</dbReference>
<accession>A0A9W7A2C8</accession>
<comment type="caution">
    <text evidence="4">The sequence shown here is derived from an EMBL/GenBank/DDBJ whole genome shotgun (WGS) entry which is preliminary data.</text>
</comment>
<evidence type="ECO:0000313" key="5">
    <source>
        <dbReference type="Proteomes" id="UP001165085"/>
    </source>
</evidence>
<comment type="similarity">
    <text evidence="1 2">Belongs to the BolA/IbaG family.</text>
</comment>
<keyword evidence="5" id="KW-1185">Reference proteome</keyword>
<feature type="compositionally biased region" description="Basic and acidic residues" evidence="3">
    <location>
        <begin position="152"/>
        <end position="162"/>
    </location>
</feature>
<dbReference type="InterPro" id="IPR002634">
    <property type="entry name" value="BolA"/>
</dbReference>
<dbReference type="OrthoDB" id="4983at2759"/>